<dbReference type="EMBL" id="JANBOJ010000063">
    <property type="protein sequence ID" value="KAJ1723519.1"/>
    <property type="molecule type" value="Genomic_DNA"/>
</dbReference>
<evidence type="ECO:0000313" key="4">
    <source>
        <dbReference type="Proteomes" id="UP001149813"/>
    </source>
</evidence>
<organism evidence="3 4">
    <name type="scientific">Coemansia erecta</name>
    <dbReference type="NCBI Taxonomy" id="147472"/>
    <lineage>
        <taxon>Eukaryota</taxon>
        <taxon>Fungi</taxon>
        <taxon>Fungi incertae sedis</taxon>
        <taxon>Zoopagomycota</taxon>
        <taxon>Kickxellomycotina</taxon>
        <taxon>Kickxellomycetes</taxon>
        <taxon>Kickxellales</taxon>
        <taxon>Kickxellaceae</taxon>
        <taxon>Coemansia</taxon>
    </lineage>
</organism>
<dbReference type="Gene3D" id="2.60.40.2440">
    <property type="entry name" value="Carbohydrate binding type-21 domain"/>
    <property type="match status" value="1"/>
</dbReference>
<feature type="region of interest" description="Disordered" evidence="1">
    <location>
        <begin position="379"/>
        <end position="418"/>
    </location>
</feature>
<dbReference type="GO" id="GO:0005979">
    <property type="term" value="P:regulation of glycogen biosynthetic process"/>
    <property type="evidence" value="ECO:0007669"/>
    <property type="project" value="TreeGrafter"/>
</dbReference>
<dbReference type="Pfam" id="PF03370">
    <property type="entry name" value="CBM_21"/>
    <property type="match status" value="1"/>
</dbReference>
<dbReference type="InterPro" id="IPR050782">
    <property type="entry name" value="PP1_regulatory_subunit_3"/>
</dbReference>
<gene>
    <name evidence="3" type="ORF">LPJ53_002131</name>
</gene>
<reference evidence="3" key="1">
    <citation type="submission" date="2022-07" db="EMBL/GenBank/DDBJ databases">
        <title>Phylogenomic reconstructions and comparative analyses of Kickxellomycotina fungi.</title>
        <authorList>
            <person name="Reynolds N.K."/>
            <person name="Stajich J.E."/>
            <person name="Barry K."/>
            <person name="Grigoriev I.V."/>
            <person name="Crous P."/>
            <person name="Smith M.E."/>
        </authorList>
    </citation>
    <scope>NUCLEOTIDE SEQUENCE</scope>
    <source>
        <strain evidence="3">NBRC 32514</strain>
    </source>
</reference>
<dbReference type="GO" id="GO:2001069">
    <property type="term" value="F:glycogen binding"/>
    <property type="evidence" value="ECO:0007669"/>
    <property type="project" value="TreeGrafter"/>
</dbReference>
<dbReference type="OrthoDB" id="1881at2759"/>
<dbReference type="PANTHER" id="PTHR12307">
    <property type="entry name" value="PROTEIN PHOSPHATASE 1 REGULATORY SUBUNIT"/>
    <property type="match status" value="1"/>
</dbReference>
<accession>A0A9W8CS48</accession>
<evidence type="ECO:0000313" key="3">
    <source>
        <dbReference type="EMBL" id="KAJ1723519.1"/>
    </source>
</evidence>
<dbReference type="AlphaFoldDB" id="A0A9W8CS48"/>
<feature type="compositionally biased region" description="Polar residues" evidence="1">
    <location>
        <begin position="381"/>
        <end position="398"/>
    </location>
</feature>
<dbReference type="GO" id="GO:0000164">
    <property type="term" value="C:protein phosphatase type 1 complex"/>
    <property type="evidence" value="ECO:0007669"/>
    <property type="project" value="TreeGrafter"/>
</dbReference>
<evidence type="ECO:0000259" key="2">
    <source>
        <dbReference type="PROSITE" id="PS51159"/>
    </source>
</evidence>
<dbReference type="Proteomes" id="UP001149813">
    <property type="component" value="Unassembled WGS sequence"/>
</dbReference>
<feature type="compositionally biased region" description="Low complexity" evidence="1">
    <location>
        <begin position="111"/>
        <end position="125"/>
    </location>
</feature>
<dbReference type="InterPro" id="IPR038175">
    <property type="entry name" value="CBM21_dom_sf"/>
</dbReference>
<keyword evidence="4" id="KW-1185">Reference proteome</keyword>
<sequence length="645" mass="69050">MYIPASTSTFLQTARGSPMSCSASTAAAEKDAAMYINNNASRHPTLPFKMQPSGARRASGFGYYQQQHQQLQQKKKPAYCPPSVVRKDSGEIVRPCLRRRSATTSDLTSYHQQQQQHRQHQQQQQYSPDSGDRTAVPGSPNGGLTIRTPRFVHFGADLECVRWFLKAQSPRSARKDATADFSSISDDENPMHAAVSSQRKQPSTVRLSAIRRPNPGFSIYEQSSVVLERVELSDNNRSSATIRGTVKVHNIAFEKSVVVRYSFDQWRSVHEAYAVYSRTLLEAQSGRPGVDRFSFTMSLPASVTVTLPATVAICVRYNVAGGEHWDNNNGANYMFKLAPPAAPAIVDDDVDMDSVLTTRNLSRASSSSSDLYMPRRLTFGDHSQQPQASVSEVSTRRGSFSGLEPTTPPSSPTFATPTLDDTRRYMEQSAALFGSAPSETSSSSSSLSSSSSSAAEVAVAVANNLSSSALATQTADECPSPPSSAYMQQSLCTLQPELPLYQDVAWCGGDFGSSYMASAGAAPSASTAMAVPFAYAPTTYYGGSGSDRLYSSSFSAVSPPPSEYLSQRPLSAIYGASSASTPALSGSSAGFSSSSSVAVRTGSPLATPMRTDSPIRRAVFDSDGSVRTGSPLAWSHSSSASILQC</sequence>
<feature type="region of interest" description="Disordered" evidence="1">
    <location>
        <begin position="102"/>
        <end position="147"/>
    </location>
</feature>
<dbReference type="PANTHER" id="PTHR12307:SF36">
    <property type="entry name" value="GLYCOGEN-BINDING SUBUNIT 76A"/>
    <property type="match status" value="1"/>
</dbReference>
<name>A0A9W8CS48_9FUNG</name>
<dbReference type="GO" id="GO:0008157">
    <property type="term" value="F:protein phosphatase 1 binding"/>
    <property type="evidence" value="ECO:0007669"/>
    <property type="project" value="TreeGrafter"/>
</dbReference>
<evidence type="ECO:0000256" key="1">
    <source>
        <dbReference type="SAM" id="MobiDB-lite"/>
    </source>
</evidence>
<protein>
    <recommendedName>
        <fullName evidence="2">CBM21 domain-containing protein</fullName>
    </recommendedName>
</protein>
<dbReference type="PROSITE" id="PS51159">
    <property type="entry name" value="CBM21"/>
    <property type="match status" value="1"/>
</dbReference>
<dbReference type="InterPro" id="IPR005036">
    <property type="entry name" value="CBM21_dom"/>
</dbReference>
<proteinExistence type="predicted"/>
<comment type="caution">
    <text evidence="3">The sequence shown here is derived from an EMBL/GenBank/DDBJ whole genome shotgun (WGS) entry which is preliminary data.</text>
</comment>
<feature type="domain" description="CBM21" evidence="2">
    <location>
        <begin position="222"/>
        <end position="336"/>
    </location>
</feature>